<dbReference type="EMBL" id="BK015523">
    <property type="protein sequence ID" value="DAE10928.1"/>
    <property type="molecule type" value="Genomic_DNA"/>
</dbReference>
<sequence>MRLYEQERDTVEHCGKTYKLNLGWQNVLASLDALDDPELSEKIKIEVALENLIIGKHPDDSKLLEKVIKTIFPGTNKNSGEPVIDFEQDSPLIFSAFWQSYRINLHTDALTWREFTELLQGIPRGTRLADRIEIRQREIPEPTKYNAKERAAIIKAKAEVAIKKTPGQKEKALRGLYSMLEAQAKGR</sequence>
<accession>A0A8S5PW08</accession>
<evidence type="ECO:0008006" key="2">
    <source>
        <dbReference type="Google" id="ProtNLM"/>
    </source>
</evidence>
<dbReference type="Pfam" id="PF06854">
    <property type="entry name" value="Phage_Gp15"/>
    <property type="match status" value="1"/>
</dbReference>
<name>A0A8S5PW08_9CAUD</name>
<evidence type="ECO:0000313" key="1">
    <source>
        <dbReference type="EMBL" id="DAE10928.1"/>
    </source>
</evidence>
<organism evidence="1">
    <name type="scientific">Siphoviridae sp. ctPsO101</name>
    <dbReference type="NCBI Taxonomy" id="2825487"/>
    <lineage>
        <taxon>Viruses</taxon>
        <taxon>Duplodnaviria</taxon>
        <taxon>Heunggongvirae</taxon>
        <taxon>Uroviricota</taxon>
        <taxon>Caudoviricetes</taxon>
    </lineage>
</organism>
<proteinExistence type="predicted"/>
<dbReference type="InterPro" id="IPR009660">
    <property type="entry name" value="Phage_A500_Gp15"/>
</dbReference>
<reference evidence="1" key="1">
    <citation type="journal article" date="2021" name="Proc. Natl. Acad. Sci. U.S.A.">
        <title>A Catalog of Tens of Thousands of Viruses from Human Metagenomes Reveals Hidden Associations with Chronic Diseases.</title>
        <authorList>
            <person name="Tisza M.J."/>
            <person name="Buck C.B."/>
        </authorList>
    </citation>
    <scope>NUCLEOTIDE SEQUENCE</scope>
    <source>
        <strain evidence="1">CtPsO101</strain>
    </source>
</reference>
<protein>
    <recommendedName>
        <fullName evidence="2">Bacteriophage Gp15 protein</fullName>
    </recommendedName>
</protein>